<dbReference type="InterPro" id="IPR003591">
    <property type="entry name" value="Leu-rich_rpt_typical-subtyp"/>
</dbReference>
<evidence type="ECO:0000256" key="1">
    <source>
        <dbReference type="ARBA" id="ARBA00004251"/>
    </source>
</evidence>
<keyword evidence="3" id="KW-1003">Cell membrane</keyword>
<keyword evidence="4" id="KW-0597">Phosphoprotein</keyword>
<evidence type="ECO:0000259" key="14">
    <source>
        <dbReference type="Pfam" id="PF08263"/>
    </source>
</evidence>
<dbReference type="Pfam" id="PF00560">
    <property type="entry name" value="LRR_1"/>
    <property type="match status" value="6"/>
</dbReference>
<dbReference type="Pfam" id="PF13855">
    <property type="entry name" value="LRR_8"/>
    <property type="match status" value="2"/>
</dbReference>
<evidence type="ECO:0000256" key="2">
    <source>
        <dbReference type="ARBA" id="ARBA00009592"/>
    </source>
</evidence>
<dbReference type="FunFam" id="3.80.10.10:FF:000649">
    <property type="entry name" value="Leucine Rich Repeat family protein"/>
    <property type="match status" value="1"/>
</dbReference>
<comment type="similarity">
    <text evidence="2">Belongs to the RLP family.</text>
</comment>
<evidence type="ECO:0000256" key="7">
    <source>
        <dbReference type="ARBA" id="ARBA00022729"/>
    </source>
</evidence>
<evidence type="ECO:0000256" key="3">
    <source>
        <dbReference type="ARBA" id="ARBA00022475"/>
    </source>
</evidence>
<dbReference type="AlphaFoldDB" id="A0A067GCB6"/>
<name>A0A067GCB6_CITSI</name>
<evidence type="ECO:0000313" key="16">
    <source>
        <dbReference type="EMBL" id="KDO77199.1"/>
    </source>
</evidence>
<gene>
    <name evidence="16" type="ORF">CISIN_1g002574mg</name>
</gene>
<dbReference type="PANTHER" id="PTHR48063:SF97">
    <property type="entry name" value="DISEASE RESISTANCE FAMILY PROTEIN _ LRR FAMILY PROTEIN"/>
    <property type="match status" value="1"/>
</dbReference>
<dbReference type="EMBL" id="KK784880">
    <property type="protein sequence ID" value="KDO77199.1"/>
    <property type="molecule type" value="Genomic_DNA"/>
</dbReference>
<dbReference type="FunFam" id="3.80.10.10:FF:000722">
    <property type="entry name" value="Leucine-rich repeat receptor-like protein kinase"/>
    <property type="match status" value="1"/>
</dbReference>
<dbReference type="eggNOG" id="KOG0619">
    <property type="taxonomic scope" value="Eukaryota"/>
</dbReference>
<dbReference type="Pfam" id="PF08263">
    <property type="entry name" value="LRRNT_2"/>
    <property type="match status" value="1"/>
</dbReference>
<evidence type="ECO:0000256" key="9">
    <source>
        <dbReference type="ARBA" id="ARBA00022989"/>
    </source>
</evidence>
<dbReference type="Gene3D" id="3.80.10.10">
    <property type="entry name" value="Ribonuclease Inhibitor"/>
    <property type="match status" value="6"/>
</dbReference>
<evidence type="ECO:0000256" key="11">
    <source>
        <dbReference type="ARBA" id="ARBA00023170"/>
    </source>
</evidence>
<dbReference type="SMR" id="A0A067GCB6"/>
<dbReference type="PROSITE" id="PS51450">
    <property type="entry name" value="LRR"/>
    <property type="match status" value="1"/>
</dbReference>
<evidence type="ECO:0000256" key="6">
    <source>
        <dbReference type="ARBA" id="ARBA00022692"/>
    </source>
</evidence>
<keyword evidence="17" id="KW-1185">Reference proteome</keyword>
<evidence type="ECO:0000256" key="10">
    <source>
        <dbReference type="ARBA" id="ARBA00023136"/>
    </source>
</evidence>
<feature type="chain" id="PRO_5001637776" evidence="13">
    <location>
        <begin position="32"/>
        <end position="906"/>
    </location>
</feature>
<evidence type="ECO:0000256" key="8">
    <source>
        <dbReference type="ARBA" id="ARBA00022737"/>
    </source>
</evidence>
<reference evidence="16 17" key="1">
    <citation type="submission" date="2014-04" db="EMBL/GenBank/DDBJ databases">
        <authorList>
            <consortium name="International Citrus Genome Consortium"/>
            <person name="Gmitter F."/>
            <person name="Chen C."/>
            <person name="Farmerie W."/>
            <person name="Harkins T."/>
            <person name="Desany B."/>
            <person name="Mohiuddin M."/>
            <person name="Kodira C."/>
            <person name="Borodovsky M."/>
            <person name="Lomsadze A."/>
            <person name="Burns P."/>
            <person name="Jenkins J."/>
            <person name="Prochnik S."/>
            <person name="Shu S."/>
            <person name="Chapman J."/>
            <person name="Pitluck S."/>
            <person name="Schmutz J."/>
            <person name="Rokhsar D."/>
        </authorList>
    </citation>
    <scope>NUCLEOTIDE SEQUENCE</scope>
</reference>
<dbReference type="FunFam" id="3.80.10.10:FF:000095">
    <property type="entry name" value="LRR receptor-like serine/threonine-protein kinase GSO1"/>
    <property type="match status" value="1"/>
</dbReference>
<dbReference type="InterPro" id="IPR046956">
    <property type="entry name" value="RLP23-like"/>
</dbReference>
<keyword evidence="5" id="KW-0433">Leucine-rich repeat</keyword>
<proteinExistence type="inferred from homology"/>
<dbReference type="FunFam" id="3.80.10.10:FF:000383">
    <property type="entry name" value="Leucine-rich repeat receptor protein kinase EMS1"/>
    <property type="match status" value="1"/>
</dbReference>
<keyword evidence="7 13" id="KW-0732">Signal</keyword>
<keyword evidence="9" id="KW-1133">Transmembrane helix</keyword>
<sequence>MAACTGFSSDHFKSICTFLILFSLSSYLGSTIKHCLADANVEVLCLDAEREGLLAFKESLTDPSGRLSSWVGQDCCKWNGVYCNNQSGHVTQLNLRNPYQLINGGVGDSTAYKGSCLGGKINPSLLHLKYLDTLDLSLNDFEGAEIPEYFGQLKNLRYLNLSFSSFSGEIPPQLGSLSSLQYLDLYADSFSSNSGSLALHAQNLNWLSGLSSLKLLNLGFVKLDHVGADWLQAVNMLPSLVELRLHYCQLQGIPLSLPFINFTSISVLDLSENSFNSAIPPWLFSLTSLTKLYLRWNFFTGHIPNEFANLKLLEVLDLSNNLDLGGQLPKLFGILRRLKSLDLSANNLNGEVHEFFDGFSGRPNNLEYLDLSSNSLEGELPKSLGNLKNLQYLRLSGNSFWGSIPSSIGNLSSLRKLDLSYNGMNGTIPESFGKLSELVDANLLQNSWEGILQESQFMNLKRLESFRLTTEPTKKFVFNVSYNWVPPFRLKSIQIENCQVGPSFPVWLQVQTELTSVILRNVGISDTIPGDWFSKLSSEITYLILSNNQIKGKLPRQMNSPNLRSIDLSSNHFEGTLPLWSTNADELFLQDNRFSGPLPENIGSLMPRLQRLYLSWNQLSGRIPSSVCNLEDLQILSIRSNKLSGEFPNCWYHSQMFWGIDISNNSLTGSIPSSFGSLRSLSVLLLSNNNLSGGIPCSLQNCTGLTSIDLGGNQLSGSLPLWISENLSSFFMLRLRSNLLSGDIPQRLCNLQNLHIIDLSHNNFSGAIPRCIGNLSALVYGNNSEVFQQLIWRVVKGRNPEYSNIIADVNSIDLSWNNLTGQIPDEIGNLSALHILNLSHNQLSGAIPQSLSSLASLSKLNLSFNNLAGKIPSLPNFNDPSIYEGNPLLCGAPLPTKCPGKHSPLH</sequence>
<keyword evidence="10" id="KW-0472">Membrane</keyword>
<dbReference type="PaxDb" id="2711-XP_006468588.1"/>
<dbReference type="Proteomes" id="UP000027120">
    <property type="component" value="Unassembled WGS sequence"/>
</dbReference>
<keyword evidence="8" id="KW-0677">Repeat</keyword>
<dbReference type="InterPro" id="IPR055414">
    <property type="entry name" value="LRR_R13L4/SHOC2-like"/>
</dbReference>
<dbReference type="SUPFAM" id="SSF52075">
    <property type="entry name" value="Outer arm dynein light chain 1"/>
    <property type="match status" value="1"/>
</dbReference>
<dbReference type="GO" id="GO:0005886">
    <property type="term" value="C:plasma membrane"/>
    <property type="evidence" value="ECO:0007669"/>
    <property type="project" value="UniProtKB-SubCell"/>
</dbReference>
<evidence type="ECO:0000256" key="12">
    <source>
        <dbReference type="ARBA" id="ARBA00023180"/>
    </source>
</evidence>
<feature type="domain" description="Leucine-rich repeat-containing N-terminal plant-type" evidence="14">
    <location>
        <begin position="47"/>
        <end position="84"/>
    </location>
</feature>
<evidence type="ECO:0000256" key="4">
    <source>
        <dbReference type="ARBA" id="ARBA00022553"/>
    </source>
</evidence>
<accession>A0A067GCB6</accession>
<keyword evidence="11" id="KW-0675">Receptor</keyword>
<feature type="signal peptide" evidence="13">
    <location>
        <begin position="1"/>
        <end position="31"/>
    </location>
</feature>
<organism evidence="16 17">
    <name type="scientific">Citrus sinensis</name>
    <name type="common">Sweet orange</name>
    <name type="synonym">Citrus aurantium var. sinensis</name>
    <dbReference type="NCBI Taxonomy" id="2711"/>
    <lineage>
        <taxon>Eukaryota</taxon>
        <taxon>Viridiplantae</taxon>
        <taxon>Streptophyta</taxon>
        <taxon>Embryophyta</taxon>
        <taxon>Tracheophyta</taxon>
        <taxon>Spermatophyta</taxon>
        <taxon>Magnoliopsida</taxon>
        <taxon>eudicotyledons</taxon>
        <taxon>Gunneridae</taxon>
        <taxon>Pentapetalae</taxon>
        <taxon>rosids</taxon>
        <taxon>malvids</taxon>
        <taxon>Sapindales</taxon>
        <taxon>Rutaceae</taxon>
        <taxon>Aurantioideae</taxon>
        <taxon>Citrus</taxon>
    </lineage>
</organism>
<dbReference type="SMART" id="SM00369">
    <property type="entry name" value="LRR_TYP"/>
    <property type="match status" value="12"/>
</dbReference>
<dbReference type="SUPFAM" id="SSF52047">
    <property type="entry name" value="RNI-like"/>
    <property type="match status" value="1"/>
</dbReference>
<dbReference type="PRINTS" id="PR00019">
    <property type="entry name" value="LEURICHRPT"/>
</dbReference>
<dbReference type="InterPro" id="IPR001611">
    <property type="entry name" value="Leu-rich_rpt"/>
</dbReference>
<keyword evidence="12" id="KW-0325">Glycoprotein</keyword>
<comment type="subcellular location">
    <subcellularLocation>
        <location evidence="1">Cell membrane</location>
        <topology evidence="1">Single-pass type I membrane protein</topology>
    </subcellularLocation>
</comment>
<dbReference type="Pfam" id="PF23598">
    <property type="entry name" value="LRR_14"/>
    <property type="match status" value="1"/>
</dbReference>
<dbReference type="PANTHER" id="PTHR48063">
    <property type="entry name" value="LRR RECEPTOR-LIKE KINASE"/>
    <property type="match status" value="1"/>
</dbReference>
<dbReference type="SUPFAM" id="SSF52058">
    <property type="entry name" value="L domain-like"/>
    <property type="match status" value="2"/>
</dbReference>
<evidence type="ECO:0000256" key="13">
    <source>
        <dbReference type="SAM" id="SignalP"/>
    </source>
</evidence>
<dbReference type="InterPro" id="IPR013210">
    <property type="entry name" value="LRR_N_plant-typ"/>
</dbReference>
<feature type="domain" description="Disease resistance R13L4/SHOC-2-like LRR" evidence="15">
    <location>
        <begin position="365"/>
        <end position="514"/>
    </location>
</feature>
<protein>
    <submittedName>
        <fullName evidence="16">Uncharacterized protein</fullName>
    </submittedName>
</protein>
<evidence type="ECO:0000256" key="5">
    <source>
        <dbReference type="ARBA" id="ARBA00022614"/>
    </source>
</evidence>
<keyword evidence="6" id="KW-0812">Transmembrane</keyword>
<evidence type="ECO:0000313" key="17">
    <source>
        <dbReference type="Proteomes" id="UP000027120"/>
    </source>
</evidence>
<dbReference type="InterPro" id="IPR032675">
    <property type="entry name" value="LRR_dom_sf"/>
</dbReference>
<evidence type="ECO:0000259" key="15">
    <source>
        <dbReference type="Pfam" id="PF23598"/>
    </source>
</evidence>
<dbReference type="SMART" id="SM00365">
    <property type="entry name" value="LRR_SD22"/>
    <property type="match status" value="6"/>
</dbReference>